<accession>A0A0K1JK81</accession>
<proteinExistence type="predicted"/>
<keyword evidence="1" id="KW-0472">Membrane</keyword>
<dbReference type="Proteomes" id="UP000066480">
    <property type="component" value="Chromosome"/>
</dbReference>
<keyword evidence="1" id="KW-0812">Transmembrane</keyword>
<dbReference type="RefSeq" id="WP_052593271.1">
    <property type="nucleotide sequence ID" value="NZ_CP011112.1"/>
</dbReference>
<feature type="transmembrane region" description="Helical" evidence="1">
    <location>
        <begin position="57"/>
        <end position="76"/>
    </location>
</feature>
<organism evidence="2 3">
    <name type="scientific">Luteipulveratus mongoliensis</name>
    <dbReference type="NCBI Taxonomy" id="571913"/>
    <lineage>
        <taxon>Bacteria</taxon>
        <taxon>Bacillati</taxon>
        <taxon>Actinomycetota</taxon>
        <taxon>Actinomycetes</taxon>
        <taxon>Micrococcales</taxon>
        <taxon>Dermacoccaceae</taxon>
        <taxon>Luteipulveratus</taxon>
    </lineage>
</organism>
<dbReference type="EMBL" id="CP011112">
    <property type="protein sequence ID" value="AKU17127.1"/>
    <property type="molecule type" value="Genomic_DNA"/>
</dbReference>
<dbReference type="KEGG" id="lmoi:VV02_16775"/>
<protein>
    <recommendedName>
        <fullName evidence="4">Flagellar biosynthetic protein FliP</fullName>
    </recommendedName>
</protein>
<sequence>MTSTITSSDQAHLHAGWRHLARHLLEMVVAMFVGMAVLGMARAAVGLRASYDTQPELAYLLMAFDMSVGMAVLMRWRGHSWRSTAEMCAAMFAPVLLFPLIWAGVLSGHGLMMVGHIAMVPLMLAVMLWRREEYAGHH</sequence>
<evidence type="ECO:0000256" key="1">
    <source>
        <dbReference type="SAM" id="Phobius"/>
    </source>
</evidence>
<dbReference type="OrthoDB" id="582306at2"/>
<reference evidence="2 3" key="1">
    <citation type="submission" date="2015-03" db="EMBL/GenBank/DDBJ databases">
        <title>Luteipulveratus halotolerans sp. nov., a novel actinobacterium (Dermacoccaceae) from Sarawak, Malaysia.</title>
        <authorList>
            <person name="Juboi H."/>
            <person name="Basik A."/>
            <person name="Shamsul S.S."/>
            <person name="Arnold P."/>
            <person name="Schmitt E.K."/>
            <person name="Sanglier J.-J."/>
            <person name="Yeo T."/>
        </authorList>
    </citation>
    <scope>NUCLEOTIDE SEQUENCE [LARGE SCALE GENOMIC DNA]</scope>
    <source>
        <strain evidence="2 3">MN07-A0370</strain>
    </source>
</reference>
<evidence type="ECO:0000313" key="3">
    <source>
        <dbReference type="Proteomes" id="UP000066480"/>
    </source>
</evidence>
<gene>
    <name evidence="2" type="ORF">VV02_16775</name>
</gene>
<dbReference type="AlphaFoldDB" id="A0A0K1JK81"/>
<feature type="transmembrane region" description="Helical" evidence="1">
    <location>
        <begin position="88"/>
        <end position="105"/>
    </location>
</feature>
<feature type="transmembrane region" description="Helical" evidence="1">
    <location>
        <begin position="24"/>
        <end position="45"/>
    </location>
</feature>
<keyword evidence="1" id="KW-1133">Transmembrane helix</keyword>
<evidence type="ECO:0008006" key="4">
    <source>
        <dbReference type="Google" id="ProtNLM"/>
    </source>
</evidence>
<feature type="transmembrane region" description="Helical" evidence="1">
    <location>
        <begin position="111"/>
        <end position="129"/>
    </location>
</feature>
<name>A0A0K1JK81_9MICO</name>
<keyword evidence="3" id="KW-1185">Reference proteome</keyword>
<evidence type="ECO:0000313" key="2">
    <source>
        <dbReference type="EMBL" id="AKU17127.1"/>
    </source>
</evidence>